<dbReference type="PROSITE" id="PS00063">
    <property type="entry name" value="ALDOKETO_REDUCTASE_3"/>
    <property type="match status" value="1"/>
</dbReference>
<dbReference type="PANTHER" id="PTHR43827:SF3">
    <property type="entry name" value="NADP-DEPENDENT OXIDOREDUCTASE DOMAIN-CONTAINING PROTEIN"/>
    <property type="match status" value="1"/>
</dbReference>
<evidence type="ECO:0000313" key="8">
    <source>
        <dbReference type="EMBL" id="AJD92511.1"/>
    </source>
</evidence>
<name>A0A0B5AQZ0_9BACL</name>
<dbReference type="Proteomes" id="UP000031449">
    <property type="component" value="Chromosome"/>
</dbReference>
<dbReference type="SUPFAM" id="SSF51430">
    <property type="entry name" value="NAD(P)-linked oxidoreductase"/>
    <property type="match status" value="1"/>
</dbReference>
<dbReference type="EC" id="1.1.1.274" evidence="8"/>
<evidence type="ECO:0000256" key="2">
    <source>
        <dbReference type="ARBA" id="ARBA00022857"/>
    </source>
</evidence>
<dbReference type="PROSITE" id="PS00062">
    <property type="entry name" value="ALDOKETO_REDUCTASE_2"/>
    <property type="match status" value="1"/>
</dbReference>
<feature type="site" description="Lowers pKa of active site Tyr" evidence="6">
    <location>
        <position position="74"/>
    </location>
</feature>
<keyword evidence="2" id="KW-0521">NADP</keyword>
<sequence>MDIVTLNNGLKMPQIGLGVWQVEDHQTGVDSVKKAIETGYRSIDTAMIYKNEEAVGQGIRESGVPREELFITTKVWNADQGYDSTLQALETSLEKLGLDYVDLYLIHWPMPEKDKYIETYKALEKLYEDGKVKAIGVCNFEIEHLQRLMDECTVKPVLNQVECHPYFAQLELKEFCAKHDIFLEAWSPLMQGGEVLDDDIIRNIAEKYGKEPAQVVIRWHLQSGSIVIPKSVTPSRIESNFDVFDFALTADELKSINDLDRGERKGPHPNEMHKE</sequence>
<evidence type="ECO:0000256" key="5">
    <source>
        <dbReference type="PIRSR" id="PIRSR000097-2"/>
    </source>
</evidence>
<dbReference type="InterPro" id="IPR036812">
    <property type="entry name" value="NAD(P)_OxRdtase_dom_sf"/>
</dbReference>
<dbReference type="PANTHER" id="PTHR43827">
    <property type="entry name" value="2,5-DIKETO-D-GLUCONIC ACID REDUCTASE"/>
    <property type="match status" value="1"/>
</dbReference>
<accession>A0A0B5AQZ0</accession>
<evidence type="ECO:0000313" key="9">
    <source>
        <dbReference type="Proteomes" id="UP000031449"/>
    </source>
</evidence>
<reference evidence="8 9" key="1">
    <citation type="submission" date="2014-08" db="EMBL/GenBank/DDBJ databases">
        <title>Complete genome of a marine bacteria Jeotgalibacillus malaysiensis.</title>
        <authorList>
            <person name="Yaakop A.S."/>
            <person name="Chan K.-G."/>
            <person name="Goh K.M."/>
        </authorList>
    </citation>
    <scope>NUCLEOTIDE SEQUENCE [LARGE SCALE GENOMIC DNA]</scope>
    <source>
        <strain evidence="8 9">D5</strain>
    </source>
</reference>
<dbReference type="KEGG" id="jeo:JMA_31940"/>
<dbReference type="OrthoDB" id="9804790at2"/>
<evidence type="ECO:0000256" key="6">
    <source>
        <dbReference type="PIRSR" id="PIRSR000097-3"/>
    </source>
</evidence>
<organism evidence="8 9">
    <name type="scientific">Jeotgalibacillus malaysiensis</name>
    <dbReference type="NCBI Taxonomy" id="1508404"/>
    <lineage>
        <taxon>Bacteria</taxon>
        <taxon>Bacillati</taxon>
        <taxon>Bacillota</taxon>
        <taxon>Bacilli</taxon>
        <taxon>Bacillales</taxon>
        <taxon>Caryophanaceae</taxon>
        <taxon>Jeotgalibacillus</taxon>
    </lineage>
</organism>
<dbReference type="PROSITE" id="PS00798">
    <property type="entry name" value="ALDOKETO_REDUCTASE_1"/>
    <property type="match status" value="1"/>
</dbReference>
<dbReference type="HOGENOM" id="CLU_023205_0_1_9"/>
<dbReference type="EMBL" id="CP009416">
    <property type="protein sequence ID" value="AJD92511.1"/>
    <property type="molecule type" value="Genomic_DNA"/>
</dbReference>
<dbReference type="InterPro" id="IPR018170">
    <property type="entry name" value="Aldo/ket_reductase_CS"/>
</dbReference>
<dbReference type="PIRSF" id="PIRSF000097">
    <property type="entry name" value="AKR"/>
    <property type="match status" value="1"/>
</dbReference>
<feature type="binding site" evidence="5">
    <location>
        <position position="107"/>
    </location>
    <ligand>
        <name>substrate</name>
    </ligand>
</feature>
<dbReference type="GO" id="GO:0050580">
    <property type="term" value="F:2,5-didehydrogluconate reductase activity"/>
    <property type="evidence" value="ECO:0007669"/>
    <property type="project" value="UniProtKB-EC"/>
</dbReference>
<dbReference type="Pfam" id="PF00248">
    <property type="entry name" value="Aldo_ket_red"/>
    <property type="match status" value="1"/>
</dbReference>
<dbReference type="FunFam" id="3.20.20.100:FF:000002">
    <property type="entry name" value="2,5-diketo-D-gluconic acid reductase A"/>
    <property type="match status" value="1"/>
</dbReference>
<protein>
    <submittedName>
        <fullName evidence="8">Oxidoreductase</fullName>
        <ecNumber evidence="8">1.1.1.274</ecNumber>
    </submittedName>
</protein>
<keyword evidence="9" id="KW-1185">Reference proteome</keyword>
<evidence type="ECO:0000256" key="1">
    <source>
        <dbReference type="ARBA" id="ARBA00007905"/>
    </source>
</evidence>
<dbReference type="InterPro" id="IPR020471">
    <property type="entry name" value="AKR"/>
</dbReference>
<proteinExistence type="inferred from homology"/>
<dbReference type="BioCyc" id="JESP1508404:G14D9-12475-MONOMER"/>
<feature type="active site" description="Proton donor" evidence="4">
    <location>
        <position position="49"/>
    </location>
</feature>
<gene>
    <name evidence="8" type="ORF">JMA_31940</name>
</gene>
<dbReference type="Gene3D" id="3.20.20.100">
    <property type="entry name" value="NADP-dependent oxidoreductase domain"/>
    <property type="match status" value="1"/>
</dbReference>
<dbReference type="InterPro" id="IPR023210">
    <property type="entry name" value="NADP_OxRdtase_dom"/>
</dbReference>
<evidence type="ECO:0000256" key="3">
    <source>
        <dbReference type="ARBA" id="ARBA00023002"/>
    </source>
</evidence>
<dbReference type="STRING" id="1508404.JMA_31940"/>
<dbReference type="PRINTS" id="PR00069">
    <property type="entry name" value="ALDKETRDTASE"/>
</dbReference>
<feature type="domain" description="NADP-dependent oxidoreductase" evidence="7">
    <location>
        <begin position="15"/>
        <end position="260"/>
    </location>
</feature>
<dbReference type="AlphaFoldDB" id="A0A0B5AQZ0"/>
<evidence type="ECO:0000256" key="4">
    <source>
        <dbReference type="PIRSR" id="PIRSR000097-1"/>
    </source>
</evidence>
<comment type="similarity">
    <text evidence="1">Belongs to the aldo/keto reductase family.</text>
</comment>
<keyword evidence="3 8" id="KW-0560">Oxidoreductase</keyword>
<evidence type="ECO:0000259" key="7">
    <source>
        <dbReference type="Pfam" id="PF00248"/>
    </source>
</evidence>